<dbReference type="SUPFAM" id="SSF53649">
    <property type="entry name" value="Alkaline phosphatase-like"/>
    <property type="match status" value="1"/>
</dbReference>
<dbReference type="Pfam" id="PF00884">
    <property type="entry name" value="Sulfatase"/>
    <property type="match status" value="1"/>
</dbReference>
<evidence type="ECO:0000256" key="2">
    <source>
        <dbReference type="SAM" id="Phobius"/>
    </source>
</evidence>
<feature type="domain" description="Sulfatase N-terminal" evidence="3">
    <location>
        <begin position="302"/>
        <end position="558"/>
    </location>
</feature>
<evidence type="ECO:0000313" key="4">
    <source>
        <dbReference type="EMBL" id="TKC99903.1"/>
    </source>
</evidence>
<dbReference type="PANTHER" id="PTHR42693:SF33">
    <property type="entry name" value="ARYLSULFATASE"/>
    <property type="match status" value="1"/>
</dbReference>
<feature type="transmembrane region" description="Helical" evidence="2">
    <location>
        <begin position="56"/>
        <end position="73"/>
    </location>
</feature>
<comment type="similarity">
    <text evidence="1">Belongs to the sulfatase family.</text>
</comment>
<feature type="transmembrane region" description="Helical" evidence="2">
    <location>
        <begin position="80"/>
        <end position="99"/>
    </location>
</feature>
<keyword evidence="2" id="KW-0472">Membrane</keyword>
<dbReference type="GO" id="GO:0004065">
    <property type="term" value="F:arylsulfatase activity"/>
    <property type="evidence" value="ECO:0007669"/>
    <property type="project" value="TreeGrafter"/>
</dbReference>
<organism evidence="4 5">
    <name type="scientific">Polyangium fumosum</name>
    <dbReference type="NCBI Taxonomy" id="889272"/>
    <lineage>
        <taxon>Bacteria</taxon>
        <taxon>Pseudomonadati</taxon>
        <taxon>Myxococcota</taxon>
        <taxon>Polyangia</taxon>
        <taxon>Polyangiales</taxon>
        <taxon>Polyangiaceae</taxon>
        <taxon>Polyangium</taxon>
    </lineage>
</organism>
<dbReference type="InterPro" id="IPR000917">
    <property type="entry name" value="Sulfatase_N"/>
</dbReference>
<reference evidence="4 5" key="1">
    <citation type="submission" date="2019-04" db="EMBL/GenBank/DDBJ databases">
        <authorList>
            <person name="Li Y."/>
            <person name="Wang J."/>
        </authorList>
    </citation>
    <scope>NUCLEOTIDE SEQUENCE [LARGE SCALE GENOMIC DNA]</scope>
    <source>
        <strain evidence="4 5">DSM 14668</strain>
    </source>
</reference>
<evidence type="ECO:0000256" key="1">
    <source>
        <dbReference type="ARBA" id="ARBA00008779"/>
    </source>
</evidence>
<feature type="transmembrane region" description="Helical" evidence="2">
    <location>
        <begin position="171"/>
        <end position="196"/>
    </location>
</feature>
<dbReference type="OrthoDB" id="5500422at2"/>
<feature type="transmembrane region" description="Helical" evidence="2">
    <location>
        <begin position="208"/>
        <end position="227"/>
    </location>
</feature>
<name>A0A4U1J053_9BACT</name>
<keyword evidence="2" id="KW-1133">Transmembrane helix</keyword>
<dbReference type="PANTHER" id="PTHR42693">
    <property type="entry name" value="ARYLSULFATASE FAMILY MEMBER"/>
    <property type="match status" value="1"/>
</dbReference>
<sequence>MNEPTPPRLSVSGPDAILLAWITAALTNAITIARSFRLPPRLLTRVLHHAFDTGHFLALGLAGAGLVGLYVRFGHTRRRSSAAVFVVLSLALGALVLPSDLATAAERHASGQAAWVEPALLVLAVGLLALTVPLAVLLGRLAARPYLRWLAVAAACALLSANPVLLQGDYAGARLFVAFAAAALFAAALAGAALPARLAPFVARLRPLRTPFLAVASLAAAASLVVAPRPTVALALQSPTGSLLPPFLGPLHEDAIVDDAPVPPEMAPWFTDRKDAPPVPPSAPPVLPTHPVVFLFSIDCLRNDLLASGKYDEKLPTLAALRREGVYFRNARSPGAQTVYSLSALFAGTYFSQQYWTPSTGDVHGLWPENDPTPRFPELLRAKGVTTVTFAGAPWLVNRYGIVRGFSEETFVRPVGNHFTLAKHLVDATLRRLVATRGEPLFLYIHFLDAHAPYDLAGSSGPELDRYLGELALVDAEISRIVRMVGASPLVDRTAFVVTSDHGEAFGEHGQYRHANSLYDELLRVPVLVQAKGLTPRVVDEPVTLVDLGPTILDLFGAATPGTFLGQSLVPFLRGESPTLTRPILAETRMKRALVLRDGTKVTVDDRSRTLELYDLTSDPGEMRSLADDPTRLVPPLSLLRRFLATHTLRREGYVIPYRR</sequence>
<feature type="transmembrane region" description="Helical" evidence="2">
    <location>
        <begin position="16"/>
        <end position="36"/>
    </location>
</feature>
<dbReference type="RefSeq" id="WP_136933704.1">
    <property type="nucleotide sequence ID" value="NZ_SSMQ01000052.1"/>
</dbReference>
<dbReference type="Gene3D" id="3.40.720.10">
    <property type="entry name" value="Alkaline Phosphatase, subunit A"/>
    <property type="match status" value="2"/>
</dbReference>
<evidence type="ECO:0000259" key="3">
    <source>
        <dbReference type="Pfam" id="PF00884"/>
    </source>
</evidence>
<dbReference type="EMBL" id="SSMQ01000052">
    <property type="protein sequence ID" value="TKC99903.1"/>
    <property type="molecule type" value="Genomic_DNA"/>
</dbReference>
<keyword evidence="2" id="KW-0812">Transmembrane</keyword>
<dbReference type="Proteomes" id="UP000309215">
    <property type="component" value="Unassembled WGS sequence"/>
</dbReference>
<dbReference type="InterPro" id="IPR017850">
    <property type="entry name" value="Alkaline_phosphatase_core_sf"/>
</dbReference>
<keyword evidence="5" id="KW-1185">Reference proteome</keyword>
<dbReference type="AlphaFoldDB" id="A0A4U1J053"/>
<accession>A0A4U1J053</accession>
<comment type="caution">
    <text evidence="4">The sequence shown here is derived from an EMBL/GenBank/DDBJ whole genome shotgun (WGS) entry which is preliminary data.</text>
</comment>
<dbReference type="CDD" id="cd16148">
    <property type="entry name" value="sulfatase_like"/>
    <property type="match status" value="1"/>
</dbReference>
<protein>
    <recommendedName>
        <fullName evidence="3">Sulfatase N-terminal domain-containing protein</fullName>
    </recommendedName>
</protein>
<feature type="transmembrane region" description="Helical" evidence="2">
    <location>
        <begin position="146"/>
        <end position="165"/>
    </location>
</feature>
<evidence type="ECO:0000313" key="5">
    <source>
        <dbReference type="Proteomes" id="UP000309215"/>
    </source>
</evidence>
<feature type="transmembrane region" description="Helical" evidence="2">
    <location>
        <begin position="119"/>
        <end position="139"/>
    </location>
</feature>
<gene>
    <name evidence="4" type="ORF">E8A74_36445</name>
</gene>
<proteinExistence type="inferred from homology"/>
<dbReference type="InterPro" id="IPR050738">
    <property type="entry name" value="Sulfatase"/>
</dbReference>